<dbReference type="GO" id="GO:0000976">
    <property type="term" value="F:transcription cis-regulatory region binding"/>
    <property type="evidence" value="ECO:0007669"/>
    <property type="project" value="TreeGrafter"/>
</dbReference>
<accession>A0A2V2L6M8</accession>
<dbReference type="InterPro" id="IPR009057">
    <property type="entry name" value="Homeodomain-like_sf"/>
</dbReference>
<name>A0A2V2L6M8_9RHOB</name>
<evidence type="ECO:0000256" key="1">
    <source>
        <dbReference type="ARBA" id="ARBA00023015"/>
    </source>
</evidence>
<dbReference type="PRINTS" id="PR00032">
    <property type="entry name" value="HTHARAC"/>
</dbReference>
<feature type="domain" description="HTH araC/xylS-type" evidence="4">
    <location>
        <begin position="303"/>
        <end position="401"/>
    </location>
</feature>
<dbReference type="OrthoDB" id="9805730at2"/>
<evidence type="ECO:0000259" key="4">
    <source>
        <dbReference type="PROSITE" id="PS01124"/>
    </source>
</evidence>
<reference evidence="5 6" key="1">
    <citation type="submission" date="2018-05" db="EMBL/GenBank/DDBJ databases">
        <title>Rhodobacteraceae gen. nov., sp. nov. isolated from sea water.</title>
        <authorList>
            <person name="Ren Y."/>
        </authorList>
    </citation>
    <scope>NUCLEOTIDE SEQUENCE [LARGE SCALE GENOMIC DNA]</scope>
    <source>
        <strain evidence="5 6">TG-679</strain>
    </source>
</reference>
<dbReference type="Pfam" id="PF12625">
    <property type="entry name" value="Arabinose_bd"/>
    <property type="match status" value="1"/>
</dbReference>
<evidence type="ECO:0000256" key="2">
    <source>
        <dbReference type="ARBA" id="ARBA00023125"/>
    </source>
</evidence>
<dbReference type="InterPro" id="IPR020449">
    <property type="entry name" value="Tscrpt_reg_AraC-type_HTH"/>
</dbReference>
<dbReference type="Proteomes" id="UP000245680">
    <property type="component" value="Unassembled WGS sequence"/>
</dbReference>
<keyword evidence="1" id="KW-0805">Transcription regulation</keyword>
<dbReference type="Pfam" id="PF12833">
    <property type="entry name" value="HTH_18"/>
    <property type="match status" value="1"/>
</dbReference>
<dbReference type="GO" id="GO:0005829">
    <property type="term" value="C:cytosol"/>
    <property type="evidence" value="ECO:0007669"/>
    <property type="project" value="TreeGrafter"/>
</dbReference>
<keyword evidence="2" id="KW-0238">DNA-binding</keyword>
<dbReference type="Gene3D" id="1.10.10.60">
    <property type="entry name" value="Homeodomain-like"/>
    <property type="match status" value="1"/>
</dbReference>
<dbReference type="SMART" id="SM00342">
    <property type="entry name" value="HTH_ARAC"/>
    <property type="match status" value="1"/>
</dbReference>
<sequence>MRCKLHVALSKTRVSTPLESSVAECAPPFKVNPGPNGPLVISRHACELETMTVGFIAMTRASGIGPLPRLLDEMCGGKAVEQVFRSVQLPVEILEDPGAEMPLGAMMELFDGAARRAGDQLFGLRVGMAMAPLSYGSWVAYAMSAATLGEALQRLCRTIVLHQPHGRLLLGTARGTGTTTAAASDTGALAVWTYIAPQVGQVPQAQHADHILPVMIAVCRRYLGLDWLPLRVRMNYPDPGDSARRSALLALNWSFDGPGVSLTFPAALLATPRPFAVAREAQFSTSVDLAAQLAGRTTQTLEEAVEAIVTLRLLDGRADIDGVARLAGTSVRSLQRRLSESGTSYSALLDRVRERKARALLRETDLSVTGIALSLGYSDPANFTRAFVRRTGTAPKQFRASQRG</sequence>
<keyword evidence="6" id="KW-1185">Reference proteome</keyword>
<dbReference type="GO" id="GO:0003700">
    <property type="term" value="F:DNA-binding transcription factor activity"/>
    <property type="evidence" value="ECO:0007669"/>
    <property type="project" value="InterPro"/>
</dbReference>
<evidence type="ECO:0000256" key="3">
    <source>
        <dbReference type="ARBA" id="ARBA00023163"/>
    </source>
</evidence>
<dbReference type="AlphaFoldDB" id="A0A2V2L6M8"/>
<dbReference type="PANTHER" id="PTHR47894">
    <property type="entry name" value="HTH-TYPE TRANSCRIPTIONAL REGULATOR GADX"/>
    <property type="match status" value="1"/>
</dbReference>
<comment type="caution">
    <text evidence="5">The sequence shown here is derived from an EMBL/GenBank/DDBJ whole genome shotgun (WGS) entry which is preliminary data.</text>
</comment>
<dbReference type="InterPro" id="IPR032687">
    <property type="entry name" value="AraC-type_N"/>
</dbReference>
<protein>
    <recommendedName>
        <fullName evidence="4">HTH araC/xylS-type domain-containing protein</fullName>
    </recommendedName>
</protein>
<dbReference type="PANTHER" id="PTHR47894:SF4">
    <property type="entry name" value="HTH-TYPE TRANSCRIPTIONAL REGULATOR GADX"/>
    <property type="match status" value="1"/>
</dbReference>
<keyword evidence="3" id="KW-0804">Transcription</keyword>
<dbReference type="EMBL" id="QGKU01000066">
    <property type="protein sequence ID" value="PWR00980.1"/>
    <property type="molecule type" value="Genomic_DNA"/>
</dbReference>
<evidence type="ECO:0000313" key="5">
    <source>
        <dbReference type="EMBL" id="PWR00980.1"/>
    </source>
</evidence>
<proteinExistence type="predicted"/>
<evidence type="ECO:0000313" key="6">
    <source>
        <dbReference type="Proteomes" id="UP000245680"/>
    </source>
</evidence>
<dbReference type="PROSITE" id="PS01124">
    <property type="entry name" value="HTH_ARAC_FAMILY_2"/>
    <property type="match status" value="1"/>
</dbReference>
<gene>
    <name evidence="5" type="ORF">DKT77_19600</name>
</gene>
<dbReference type="InterPro" id="IPR018060">
    <property type="entry name" value="HTH_AraC"/>
</dbReference>
<dbReference type="SUPFAM" id="SSF46689">
    <property type="entry name" value="Homeodomain-like"/>
    <property type="match status" value="1"/>
</dbReference>
<organism evidence="5 6">
    <name type="scientific">Meridianimarinicoccus roseus</name>
    <dbReference type="NCBI Taxonomy" id="2072018"/>
    <lineage>
        <taxon>Bacteria</taxon>
        <taxon>Pseudomonadati</taxon>
        <taxon>Pseudomonadota</taxon>
        <taxon>Alphaproteobacteria</taxon>
        <taxon>Rhodobacterales</taxon>
        <taxon>Paracoccaceae</taxon>
        <taxon>Meridianimarinicoccus</taxon>
    </lineage>
</organism>